<gene>
    <name evidence="10" type="ORF">J2T57_001962</name>
</gene>
<dbReference type="Proteomes" id="UP001205843">
    <property type="component" value="Unassembled WGS sequence"/>
</dbReference>
<feature type="region of interest" description="Disordered" evidence="7">
    <location>
        <begin position="555"/>
        <end position="582"/>
    </location>
</feature>
<dbReference type="Pfam" id="PF01145">
    <property type="entry name" value="Band_7"/>
    <property type="match status" value="1"/>
</dbReference>
<dbReference type="Gene3D" id="3.30.479.30">
    <property type="entry name" value="Band 7 domain"/>
    <property type="match status" value="1"/>
</dbReference>
<feature type="coiled-coil region" evidence="6">
    <location>
        <begin position="299"/>
        <end position="362"/>
    </location>
</feature>
<comment type="subcellular location">
    <subcellularLocation>
        <location evidence="2">Cell membrane</location>
    </subcellularLocation>
    <subcellularLocation>
        <location evidence="1">Membrane</location>
        <topology evidence="1">Single-pass membrane protein</topology>
    </subcellularLocation>
</comment>
<evidence type="ECO:0000256" key="1">
    <source>
        <dbReference type="ARBA" id="ARBA00004167"/>
    </source>
</evidence>
<keyword evidence="11" id="KW-1185">Reference proteome</keyword>
<keyword evidence="8" id="KW-1133">Transmembrane helix</keyword>
<dbReference type="SMART" id="SM00244">
    <property type="entry name" value="PHB"/>
    <property type="match status" value="1"/>
</dbReference>
<dbReference type="Pfam" id="PF15975">
    <property type="entry name" value="Flot"/>
    <property type="match status" value="1"/>
</dbReference>
<dbReference type="SUPFAM" id="SSF117892">
    <property type="entry name" value="Band 7/SPFH domain"/>
    <property type="match status" value="1"/>
</dbReference>
<dbReference type="EMBL" id="JALJXV010000004">
    <property type="protein sequence ID" value="MCP1674824.1"/>
    <property type="molecule type" value="Genomic_DNA"/>
</dbReference>
<keyword evidence="6" id="KW-0175">Coiled coil</keyword>
<evidence type="ECO:0000259" key="9">
    <source>
        <dbReference type="SMART" id="SM00244"/>
    </source>
</evidence>
<evidence type="ECO:0000256" key="2">
    <source>
        <dbReference type="ARBA" id="ARBA00004236"/>
    </source>
</evidence>
<dbReference type="PANTHER" id="PTHR13806">
    <property type="entry name" value="FLOTILLIN-RELATED"/>
    <property type="match status" value="1"/>
</dbReference>
<accession>A0AAE3KBI7</accession>
<dbReference type="GO" id="GO:0005886">
    <property type="term" value="C:plasma membrane"/>
    <property type="evidence" value="ECO:0007669"/>
    <property type="project" value="UniProtKB-SubCell"/>
</dbReference>
<dbReference type="RefSeq" id="WP_253477286.1">
    <property type="nucleotide sequence ID" value="NZ_JALJXV010000004.1"/>
</dbReference>
<dbReference type="InterPro" id="IPR027705">
    <property type="entry name" value="Flotillin_fam"/>
</dbReference>
<reference evidence="10" key="1">
    <citation type="submission" date="2022-03" db="EMBL/GenBank/DDBJ databases">
        <title>Genomic Encyclopedia of Type Strains, Phase III (KMG-III): the genomes of soil and plant-associated and newly described type strains.</title>
        <authorList>
            <person name="Whitman W."/>
        </authorList>
    </citation>
    <scope>NUCLEOTIDE SEQUENCE</scope>
    <source>
        <strain evidence="10">ANL 6-2</strain>
    </source>
</reference>
<organism evidence="10 11">
    <name type="scientific">Natronocella acetinitrilica</name>
    <dbReference type="NCBI Taxonomy" id="414046"/>
    <lineage>
        <taxon>Bacteria</taxon>
        <taxon>Pseudomonadati</taxon>
        <taxon>Pseudomonadota</taxon>
        <taxon>Gammaproteobacteria</taxon>
        <taxon>Chromatiales</taxon>
        <taxon>Ectothiorhodospiraceae</taxon>
        <taxon>Natronocella</taxon>
    </lineage>
</organism>
<feature type="transmembrane region" description="Helical" evidence="8">
    <location>
        <begin position="6"/>
        <end position="27"/>
    </location>
</feature>
<evidence type="ECO:0000313" key="10">
    <source>
        <dbReference type="EMBL" id="MCP1674824.1"/>
    </source>
</evidence>
<evidence type="ECO:0000256" key="6">
    <source>
        <dbReference type="SAM" id="Coils"/>
    </source>
</evidence>
<keyword evidence="8" id="KW-0812">Transmembrane</keyword>
<comment type="similarity">
    <text evidence="3">Belongs to the band 7/mec-2 family. Flotillin subfamily.</text>
</comment>
<sequence>MSGAAFGWTILGIIILAAIIVGVVYLLNWLYRRSTKETAFVRTGLGGEKVVKDGGAFVLPIVHEVIPVNMNTLRLEVQRGQDRALITRNRMRVDVVTEFYVRVKATHEGIAIAAESLGRRTMQPDRLKELVEGKFVDALRSVAAEMTMEEMHEKRGEYVKRVKAAVAEDLASSGLELQALSLTGMDQTAMEYFSPSNAFDAEGLTRLTQEIEHRKKLRNDIEQDTLIEIRNKNLETDRMVLQIDRDTEFARLEQQRDVESRRALQQAEIVREQTQYERESEQSRISSRLETERSRISMERGLDEERIRREREIQELEVERRKALELAEQNRQIEIAERSQAQSKAQVAAEQARGKAVEAEEQVFTVREREAAERRKAVELILAAQEAEREGIRLRAAAQAERVAAEDRAEARRLAAEGESEAEKLRALAAKLRYEIDAEGRRQMNEANNILTVESRQSEMRNKLLDKLEGIIRESAKPMERIEGIKILQVDGLTGPLTPASRGSEGGSGNLADNVVNSALRYRAQAPLLDSLLREVGLQGGDLNRMVSRVSNDAGISAEERVGGDQADDGSADNAAKARKKP</sequence>
<keyword evidence="4" id="KW-1003">Cell membrane</keyword>
<dbReference type="PANTHER" id="PTHR13806:SF31">
    <property type="entry name" value="FLOTILLIN-LIKE PROTEIN 1-RELATED"/>
    <property type="match status" value="1"/>
</dbReference>
<dbReference type="InterPro" id="IPR031905">
    <property type="entry name" value="Flotillin_C"/>
</dbReference>
<evidence type="ECO:0000256" key="8">
    <source>
        <dbReference type="SAM" id="Phobius"/>
    </source>
</evidence>
<evidence type="ECO:0000256" key="4">
    <source>
        <dbReference type="ARBA" id="ARBA00022475"/>
    </source>
</evidence>
<dbReference type="AlphaFoldDB" id="A0AAE3KBI7"/>
<evidence type="ECO:0000256" key="5">
    <source>
        <dbReference type="ARBA" id="ARBA00023136"/>
    </source>
</evidence>
<evidence type="ECO:0000313" key="11">
    <source>
        <dbReference type="Proteomes" id="UP001205843"/>
    </source>
</evidence>
<dbReference type="CDD" id="cd03399">
    <property type="entry name" value="SPFH_flotillin"/>
    <property type="match status" value="1"/>
</dbReference>
<evidence type="ECO:0000256" key="7">
    <source>
        <dbReference type="SAM" id="MobiDB-lite"/>
    </source>
</evidence>
<feature type="domain" description="Band 7" evidence="9">
    <location>
        <begin position="28"/>
        <end position="197"/>
    </location>
</feature>
<feature type="coiled-coil region" evidence="6">
    <location>
        <begin position="397"/>
        <end position="435"/>
    </location>
</feature>
<evidence type="ECO:0000256" key="3">
    <source>
        <dbReference type="ARBA" id="ARBA00007161"/>
    </source>
</evidence>
<protein>
    <submittedName>
        <fullName evidence="10">Membrane protein YqiK</fullName>
    </submittedName>
</protein>
<dbReference type="InterPro" id="IPR001107">
    <property type="entry name" value="Band_7"/>
</dbReference>
<name>A0AAE3KBI7_9GAMM</name>
<comment type="caution">
    <text evidence="10">The sequence shown here is derived from an EMBL/GenBank/DDBJ whole genome shotgun (WGS) entry which is preliminary data.</text>
</comment>
<dbReference type="InterPro" id="IPR036013">
    <property type="entry name" value="Band_7/SPFH_dom_sf"/>
</dbReference>
<keyword evidence="5 8" id="KW-0472">Membrane</keyword>
<proteinExistence type="inferred from homology"/>